<evidence type="ECO:0008006" key="4">
    <source>
        <dbReference type="Google" id="ProtNLM"/>
    </source>
</evidence>
<evidence type="ECO:0000313" key="3">
    <source>
        <dbReference type="Proteomes" id="UP000175679"/>
    </source>
</evidence>
<sequence length="197" mass="22220">MSIECKKSSFCKSFVVIYAMLLFSQQSMANTFYFGLDCHKPLFEWTGPVTVKESGAVETNYTFDARNLAVLINIDTKKITNDNSISILHPHFYSARLGHQSKINNTVSYMVELEGISYQSNSTYSTYRVNHIDTPDMQTNIHNLSGIVNAYFSWQLNSFSLINPYIGAGVGAVYIHRKLSQAYLPVETWGIVSSSQK</sequence>
<keyword evidence="3" id="KW-1185">Reference proteome</keyword>
<feature type="chain" id="PRO_5009200902" description="P44/Msp2 family outer membrane protein" evidence="1">
    <location>
        <begin position="30"/>
        <end position="197"/>
    </location>
</feature>
<organism evidence="2 3">
    <name type="scientific">Wolbachia pipientis</name>
    <dbReference type="NCBI Taxonomy" id="955"/>
    <lineage>
        <taxon>Bacteria</taxon>
        <taxon>Pseudomonadati</taxon>
        <taxon>Pseudomonadota</taxon>
        <taxon>Alphaproteobacteria</taxon>
        <taxon>Rickettsiales</taxon>
        <taxon>Anaplasmataceae</taxon>
        <taxon>Wolbachieae</taxon>
        <taxon>Wolbachia</taxon>
    </lineage>
</organism>
<comment type="caution">
    <text evidence="2">The sequence shown here is derived from an EMBL/GenBank/DDBJ whole genome shotgun (WGS) entry which is preliminary data.</text>
</comment>
<evidence type="ECO:0000256" key="1">
    <source>
        <dbReference type="SAM" id="SignalP"/>
    </source>
</evidence>
<protein>
    <recommendedName>
        <fullName evidence="4">P44/Msp2 family outer membrane protein</fullName>
    </recommendedName>
</protein>
<dbReference type="AlphaFoldDB" id="A0A1E7QJG1"/>
<dbReference type="Gene3D" id="2.40.160.20">
    <property type="match status" value="1"/>
</dbReference>
<dbReference type="Proteomes" id="UP000175679">
    <property type="component" value="Unassembled WGS sequence"/>
</dbReference>
<accession>A0A1E7QJG1</accession>
<feature type="signal peptide" evidence="1">
    <location>
        <begin position="1"/>
        <end position="29"/>
    </location>
</feature>
<evidence type="ECO:0000313" key="2">
    <source>
        <dbReference type="EMBL" id="OEY86608.1"/>
    </source>
</evidence>
<dbReference type="RefSeq" id="WP_070065088.1">
    <property type="nucleotide sequence ID" value="NZ_MJMG01000007.1"/>
</dbReference>
<keyword evidence="1" id="KW-0732">Signal</keyword>
<dbReference type="EMBL" id="MJMG01000007">
    <property type="protein sequence ID" value="OEY86608.1"/>
    <property type="molecule type" value="Genomic_DNA"/>
</dbReference>
<name>A0A1E7QJG1_WOLPI</name>
<reference evidence="2 3" key="1">
    <citation type="submission" date="2016-09" db="EMBL/GenBank/DDBJ databases">
        <title>Genomic evidence for plant-parasitic nematodes as the earliest Wolbachia hosts.</title>
        <authorList>
            <person name="Brown A.M."/>
            <person name="Wasala S.K."/>
            <person name="Howe D.K."/>
            <person name="Peetz A.B."/>
            <person name="Zasada I.A."/>
            <person name="Denver D.R."/>
        </authorList>
    </citation>
    <scope>NUCLEOTIDE SEQUENCE [LARGE SCALE GENOMIC DNA]</scope>
    <source>
        <strain evidence="3">wPpe</strain>
    </source>
</reference>
<gene>
    <name evidence="2" type="ORF">BIY23_02780</name>
</gene>
<dbReference type="OrthoDB" id="7162674at2"/>
<proteinExistence type="predicted"/>